<accession>A0A2V0RCG2</accession>
<name>A0A2V0RCG2_9ZZZZ</name>
<sequence length="361" mass="40180">MSYTRGTPQRIAEYADEAIESMRVVITPLSNTLSIIGNATSFDMMREHLLDRKFDRVFHLMLYIETATGIQSVERLDEVHVETKPKVKTVTPFGLGMIMRNLDGKIFDKEFMPQISDTSMSIELPVPDRLKFGAFMDKVELTEYNIVRDNSQTFIAKLLEANKILSSQVNAWINRDVKDIISGDYLANITHILLEHGMVLAPFRQLNTSAPSMQSEGINMIGVPPIDHMPFKQGKRIALMNKPFMRSHGRPIHGSDVDRPEIDVMFARRKKRMKGINFKKIGKSIAKIGAATITGDVATVGTNEILKAVGSKQRVPTNTELINRGLAAVGSKGRVPGNPLLTGVIDRGGITSDDDRAKTIF</sequence>
<dbReference type="AlphaFoldDB" id="A0A2V0RCG2"/>
<comment type="caution">
    <text evidence="1">The sequence shown here is derived from an EMBL/GenBank/DDBJ whole genome shotgun (WGS) entry which is preliminary data.</text>
</comment>
<protein>
    <submittedName>
        <fullName evidence="1">Uncharacterized protein</fullName>
    </submittedName>
</protein>
<organism evidence="1">
    <name type="scientific">viral metagenome</name>
    <dbReference type="NCBI Taxonomy" id="1070528"/>
    <lineage>
        <taxon>unclassified sequences</taxon>
        <taxon>metagenomes</taxon>
        <taxon>organismal metagenomes</taxon>
    </lineage>
</organism>
<evidence type="ECO:0000313" key="1">
    <source>
        <dbReference type="EMBL" id="GBH22797.1"/>
    </source>
</evidence>
<dbReference type="EMBL" id="BDQE01000092">
    <property type="protein sequence ID" value="GBH22797.1"/>
    <property type="molecule type" value="Genomic_RNA"/>
</dbReference>
<proteinExistence type="predicted"/>
<reference evidence="1" key="1">
    <citation type="submission" date="2017-04" db="EMBL/GenBank/DDBJ databases">
        <title>Unveiling RNA virosphere associated with marine microorganisms.</title>
        <authorList>
            <person name="Urayama S."/>
            <person name="Takaki Y."/>
            <person name="Nishi S."/>
            <person name="Yoshida Y."/>
            <person name="Deguchi S."/>
            <person name="Takai K."/>
            <person name="Nunoura T."/>
        </authorList>
    </citation>
    <scope>NUCLEOTIDE SEQUENCE</scope>
</reference>